<dbReference type="InterPro" id="IPR009061">
    <property type="entry name" value="DNA-bd_dom_put_sf"/>
</dbReference>
<dbReference type="HOGENOM" id="CLU_060077_3_2_5"/>
<dbReference type="SMART" id="SM00422">
    <property type="entry name" value="HTH_MERR"/>
    <property type="match status" value="1"/>
</dbReference>
<dbReference type="PROSITE" id="PS50937">
    <property type="entry name" value="HTH_MERR_2"/>
    <property type="match status" value="1"/>
</dbReference>
<dbReference type="EMBL" id="CP003740">
    <property type="protein sequence ID" value="AGI69148.1"/>
    <property type="molecule type" value="Genomic_DNA"/>
</dbReference>
<evidence type="ECO:0000259" key="2">
    <source>
        <dbReference type="PROSITE" id="PS50937"/>
    </source>
</evidence>
<dbReference type="Proteomes" id="UP000005307">
    <property type="component" value="Chromosome"/>
</dbReference>
<dbReference type="Pfam" id="PF13411">
    <property type="entry name" value="MerR_1"/>
    <property type="match status" value="1"/>
</dbReference>
<dbReference type="eggNOG" id="COG0789">
    <property type="taxonomic scope" value="Bacteria"/>
</dbReference>
<organism evidence="3 4">
    <name type="scientific">Octadecabacter antarcticus 307</name>
    <dbReference type="NCBI Taxonomy" id="391626"/>
    <lineage>
        <taxon>Bacteria</taxon>
        <taxon>Pseudomonadati</taxon>
        <taxon>Pseudomonadota</taxon>
        <taxon>Alphaproteobacteria</taxon>
        <taxon>Rhodobacterales</taxon>
        <taxon>Roseobacteraceae</taxon>
        <taxon>Octadecabacter</taxon>
    </lineage>
</organism>
<dbReference type="GO" id="GO:0003677">
    <property type="term" value="F:DNA binding"/>
    <property type="evidence" value="ECO:0007669"/>
    <property type="project" value="UniProtKB-KW"/>
</dbReference>
<accession>M9RBK7</accession>
<dbReference type="InterPro" id="IPR000551">
    <property type="entry name" value="MerR-type_HTH_dom"/>
</dbReference>
<dbReference type="Gene3D" id="1.10.1660.10">
    <property type="match status" value="1"/>
</dbReference>
<dbReference type="GO" id="GO:0003700">
    <property type="term" value="F:DNA-binding transcription factor activity"/>
    <property type="evidence" value="ECO:0007669"/>
    <property type="project" value="InterPro"/>
</dbReference>
<keyword evidence="1" id="KW-0238">DNA-binding</keyword>
<gene>
    <name evidence="3" type="ORF">OAN307_c36880</name>
</gene>
<reference evidence="3 4" key="1">
    <citation type="journal article" date="2013" name="PLoS ONE">
        <title>Poles Apart: Arctic and Antarctic Octadecabacter strains Share High Genome Plasticity and a New Type of Xanthorhodopsin.</title>
        <authorList>
            <person name="Vollmers J."/>
            <person name="Voget S."/>
            <person name="Dietrich S."/>
            <person name="Gollnow K."/>
            <person name="Smits M."/>
            <person name="Meyer K."/>
            <person name="Brinkhoff T."/>
            <person name="Simon M."/>
            <person name="Daniel R."/>
        </authorList>
    </citation>
    <scope>NUCLEOTIDE SEQUENCE [LARGE SCALE GENOMIC DNA]</scope>
    <source>
        <strain evidence="3 4">307</strain>
    </source>
</reference>
<proteinExistence type="predicted"/>
<dbReference type="KEGG" id="oat:OAN307_c36880"/>
<evidence type="ECO:0000313" key="3">
    <source>
        <dbReference type="EMBL" id="AGI69148.1"/>
    </source>
</evidence>
<protein>
    <submittedName>
        <fullName evidence="3">Putative MerR family transcriptional regulator</fullName>
    </submittedName>
</protein>
<evidence type="ECO:0000313" key="4">
    <source>
        <dbReference type="Proteomes" id="UP000005307"/>
    </source>
</evidence>
<feature type="domain" description="HTH merR-type" evidence="2">
    <location>
        <begin position="38"/>
        <end position="105"/>
    </location>
</feature>
<sequence length="166" mass="19515">MTRRYVYVYVTFACRVGINASPAGYTKRIEDTEMTEQTMTIRQMCEEFSVTPRTLRFYEAKELLFPKREGQKRLYGKRDRARLKLILRGKRFGFSLEEIRQLLDLYHMDDSQEIQLRETFVLAQKHLSDMQEQRAELDEAIAELKAQMDWGAARLAKLEPIPAIAS</sequence>
<dbReference type="InterPro" id="IPR047057">
    <property type="entry name" value="MerR_fam"/>
</dbReference>
<evidence type="ECO:0000256" key="1">
    <source>
        <dbReference type="ARBA" id="ARBA00023125"/>
    </source>
</evidence>
<dbReference type="PANTHER" id="PTHR30204">
    <property type="entry name" value="REDOX-CYCLING DRUG-SENSING TRANSCRIPTIONAL ACTIVATOR SOXR"/>
    <property type="match status" value="1"/>
</dbReference>
<dbReference type="CDD" id="cd04776">
    <property type="entry name" value="HTH_GnyR"/>
    <property type="match status" value="1"/>
</dbReference>
<name>M9RBK7_9RHOB</name>
<keyword evidence="4" id="KW-1185">Reference proteome</keyword>
<dbReference type="STRING" id="391626.OAN307_c36880"/>
<dbReference type="AlphaFoldDB" id="M9RBK7"/>
<dbReference type="PANTHER" id="PTHR30204:SF58">
    <property type="entry name" value="HTH-TYPE TRANSCRIPTIONAL REGULATOR YFMP"/>
    <property type="match status" value="1"/>
</dbReference>
<dbReference type="SUPFAM" id="SSF46955">
    <property type="entry name" value="Putative DNA-binding domain"/>
    <property type="match status" value="1"/>
</dbReference>